<name>A0A495E726_9MICC</name>
<dbReference type="Proteomes" id="UP000276055">
    <property type="component" value="Unassembled WGS sequence"/>
</dbReference>
<protein>
    <recommendedName>
        <fullName evidence="3">XRE family transcriptional regulator</fullName>
    </recommendedName>
</protein>
<dbReference type="EMBL" id="RBIR01000013">
    <property type="protein sequence ID" value="RKR12596.1"/>
    <property type="molecule type" value="Genomic_DNA"/>
</dbReference>
<organism evidence="1 2">
    <name type="scientific">Arthrobacter oryzae</name>
    <dbReference type="NCBI Taxonomy" id="409290"/>
    <lineage>
        <taxon>Bacteria</taxon>
        <taxon>Bacillati</taxon>
        <taxon>Actinomycetota</taxon>
        <taxon>Actinomycetes</taxon>
        <taxon>Micrococcales</taxon>
        <taxon>Micrococcaceae</taxon>
        <taxon>Arthrobacter</taxon>
    </lineage>
</organism>
<evidence type="ECO:0000313" key="1">
    <source>
        <dbReference type="EMBL" id="RKR12596.1"/>
    </source>
</evidence>
<accession>A0A495E726</accession>
<dbReference type="OrthoDB" id="3724431at2"/>
<proteinExistence type="predicted"/>
<evidence type="ECO:0008006" key="3">
    <source>
        <dbReference type="Google" id="ProtNLM"/>
    </source>
</evidence>
<sequence length="145" mass="16005">MSSDQPTSAPGLALARKLNILLDTAEAEGRKITFADVRDAMAAAGSPLSRARWHYMRSGTGPAVKKVELLQNLARFFGVSENYLIDGDDELPPRVEAQLELLASMRANKVRNFAARQLDGLSSETLLQIRDLIDEQLSREQPDQP</sequence>
<dbReference type="InterPro" id="IPR010982">
    <property type="entry name" value="Lambda_DNA-bd_dom_sf"/>
</dbReference>
<dbReference type="GO" id="GO:0003677">
    <property type="term" value="F:DNA binding"/>
    <property type="evidence" value="ECO:0007669"/>
    <property type="project" value="InterPro"/>
</dbReference>
<dbReference type="Gene3D" id="1.10.260.40">
    <property type="entry name" value="lambda repressor-like DNA-binding domains"/>
    <property type="match status" value="1"/>
</dbReference>
<evidence type="ECO:0000313" key="2">
    <source>
        <dbReference type="Proteomes" id="UP000276055"/>
    </source>
</evidence>
<dbReference type="AlphaFoldDB" id="A0A495E726"/>
<comment type="caution">
    <text evidence="1">The sequence shown here is derived from an EMBL/GenBank/DDBJ whole genome shotgun (WGS) entry which is preliminary data.</text>
</comment>
<gene>
    <name evidence="1" type="ORF">C8D78_3849</name>
</gene>
<reference evidence="1 2" key="1">
    <citation type="submission" date="2018-10" db="EMBL/GenBank/DDBJ databases">
        <title>Genomic Encyclopedia of Type Strains, Phase IV (KMG-IV): sequencing the most valuable type-strain genomes for metagenomic binning, comparative biology and taxonomic classification.</title>
        <authorList>
            <person name="Goeker M."/>
        </authorList>
    </citation>
    <scope>NUCLEOTIDE SEQUENCE [LARGE SCALE GENOMIC DNA]</scope>
    <source>
        <strain evidence="1 2">DSM 25586</strain>
    </source>
</reference>